<dbReference type="EnsemblMetazoa" id="CLYHEMT003111.2">
    <property type="protein sequence ID" value="CLYHEMP003111.2"/>
    <property type="gene ID" value="CLYHEMG003111"/>
</dbReference>
<accession>A0A7M5TXB6</accession>
<evidence type="ECO:0000256" key="1">
    <source>
        <dbReference type="SAM" id="SignalP"/>
    </source>
</evidence>
<name>A0A7M5TXB6_9CNID</name>
<reference evidence="2" key="1">
    <citation type="submission" date="2021-01" db="UniProtKB">
        <authorList>
            <consortium name="EnsemblMetazoa"/>
        </authorList>
    </citation>
    <scope>IDENTIFICATION</scope>
</reference>
<dbReference type="AlphaFoldDB" id="A0A7M5TXB6"/>
<organism evidence="2 3">
    <name type="scientific">Clytia hemisphaerica</name>
    <dbReference type="NCBI Taxonomy" id="252671"/>
    <lineage>
        <taxon>Eukaryota</taxon>
        <taxon>Metazoa</taxon>
        <taxon>Cnidaria</taxon>
        <taxon>Hydrozoa</taxon>
        <taxon>Hydroidolina</taxon>
        <taxon>Leptothecata</taxon>
        <taxon>Obeliida</taxon>
        <taxon>Clytiidae</taxon>
        <taxon>Clytia</taxon>
    </lineage>
</organism>
<dbReference type="OrthoDB" id="2120109at2759"/>
<keyword evidence="3" id="KW-1185">Reference proteome</keyword>
<keyword evidence="1" id="KW-0732">Signal</keyword>
<feature type="chain" id="PRO_5029536093" evidence="1">
    <location>
        <begin position="31"/>
        <end position="501"/>
    </location>
</feature>
<sequence length="501" mass="57971">EPLGTVVERMKMSRLHILLVLLSCAVFCKAEEHEIKAGSIIKHVPTLGNSYSIDVDIKLTGISTRFSNILSATFNNRTRKSPQAPSIYVRKNSTDIMLFNSLNNKHMYLVNKSLPLNEYVNIKIRQAKMFDGTYHYMVLVDGQKIFSAINSNPVSFENVTYYASKPRVTQANAMIRNFKIHSPIPDTYFKAHKGQLVRFIRRLQPSYKFTFTINPLGYIAGESNILRVTNTEQDCCNHGDRIPGLFFAPNSTNLLIRNAINGNGNQLVNKTIPLYHTTYVTILQRQYGQERYRYSISINATEIYRAINNRFVPYDNVTVWMSDKFHTAANVIVDRFEYQTPIPEYGFQYQPAMNTFHDEIPYISKAYKFEFQVKLNGTSPFMTNILQVTSRPLQNYRATVTSVEVQPNSASLKIRHRVGLYKKNRSFSLHIGSNRFMRVRIMQFLDCNDKYRFSIYFNNVEVFSLTNTRPREFFNSVVFFGAPRKRAATNSIIRNYSFINL</sequence>
<feature type="signal peptide" evidence="1">
    <location>
        <begin position="1"/>
        <end position="30"/>
    </location>
</feature>
<protein>
    <submittedName>
        <fullName evidence="2">Uncharacterized protein</fullName>
    </submittedName>
</protein>
<evidence type="ECO:0000313" key="3">
    <source>
        <dbReference type="Proteomes" id="UP000594262"/>
    </source>
</evidence>
<evidence type="ECO:0000313" key="2">
    <source>
        <dbReference type="EnsemblMetazoa" id="CLYHEMP003111.2"/>
    </source>
</evidence>
<proteinExistence type="predicted"/>
<dbReference type="Proteomes" id="UP000594262">
    <property type="component" value="Unplaced"/>
</dbReference>